<dbReference type="OrthoDB" id="4012581at2759"/>
<evidence type="ECO:0000313" key="3">
    <source>
        <dbReference type="Proteomes" id="UP000094285"/>
    </source>
</evidence>
<accession>A0A1E4SI99</accession>
<name>A0A1E4SI99_9ASCO</name>
<evidence type="ECO:0000313" key="2">
    <source>
        <dbReference type="EMBL" id="ODV79200.1"/>
    </source>
</evidence>
<dbReference type="GeneID" id="30985012"/>
<proteinExistence type="predicted"/>
<protein>
    <submittedName>
        <fullName evidence="2">Uncharacterized protein</fullName>
    </submittedName>
</protein>
<feature type="region of interest" description="Disordered" evidence="1">
    <location>
        <begin position="96"/>
        <end position="121"/>
    </location>
</feature>
<keyword evidence="3" id="KW-1185">Reference proteome</keyword>
<reference evidence="3" key="1">
    <citation type="submission" date="2016-05" db="EMBL/GenBank/DDBJ databases">
        <title>Comparative genomics of biotechnologically important yeasts.</title>
        <authorList>
            <consortium name="DOE Joint Genome Institute"/>
            <person name="Riley R."/>
            <person name="Haridas S."/>
            <person name="Wolfe K.H."/>
            <person name="Lopes M.R."/>
            <person name="Hittinger C.T."/>
            <person name="Goker M."/>
            <person name="Salamov A."/>
            <person name="Wisecaver J."/>
            <person name="Long T.M."/>
            <person name="Aerts A.L."/>
            <person name="Barry K."/>
            <person name="Choi C."/>
            <person name="Clum A."/>
            <person name="Coughlan A.Y."/>
            <person name="Deshpande S."/>
            <person name="Douglass A.P."/>
            <person name="Hanson S.J."/>
            <person name="Klenk H.-P."/>
            <person name="Labutti K."/>
            <person name="Lapidus A."/>
            <person name="Lindquist E."/>
            <person name="Lipzen A."/>
            <person name="Meier-Kolthoff J.P."/>
            <person name="Ohm R.A."/>
            <person name="Otillar R.P."/>
            <person name="Pangilinan J."/>
            <person name="Peng Y."/>
            <person name="Rokas A."/>
            <person name="Rosa C.A."/>
            <person name="Scheuner C."/>
            <person name="Sibirny A.A."/>
            <person name="Slot J.C."/>
            <person name="Stielow J.B."/>
            <person name="Sun H."/>
            <person name="Kurtzman C.P."/>
            <person name="Blackwell M."/>
            <person name="Grigoriev I.V."/>
            <person name="Jeffries T.W."/>
        </authorList>
    </citation>
    <scope>NUCLEOTIDE SEQUENCE [LARGE SCALE GENOMIC DNA]</scope>
    <source>
        <strain evidence="3">NRRL Y-17324</strain>
    </source>
</reference>
<dbReference type="RefSeq" id="XP_020064322.1">
    <property type="nucleotide sequence ID" value="XM_020210876.1"/>
</dbReference>
<evidence type="ECO:0000256" key="1">
    <source>
        <dbReference type="SAM" id="MobiDB-lite"/>
    </source>
</evidence>
<dbReference type="EMBL" id="KV453912">
    <property type="protein sequence ID" value="ODV79200.1"/>
    <property type="molecule type" value="Genomic_DNA"/>
</dbReference>
<sequence length="133" mass="14939">MSNQRRCSLALESTGNNPGDPLNAYLVYNTQLSKCKSVPDLTKEASVSFNSVDNHHTKRRVSLCDLNNLDQQLETLRGSAYTTTAMANSTQCLVNHKSNPRPSYEGHYSPPTGCRRHQRRKSVAMKFENPRVV</sequence>
<dbReference type="AlphaFoldDB" id="A0A1E4SI99"/>
<organism evidence="2 3">
    <name type="scientific">Suhomyces tanzawaensis NRRL Y-17324</name>
    <dbReference type="NCBI Taxonomy" id="984487"/>
    <lineage>
        <taxon>Eukaryota</taxon>
        <taxon>Fungi</taxon>
        <taxon>Dikarya</taxon>
        <taxon>Ascomycota</taxon>
        <taxon>Saccharomycotina</taxon>
        <taxon>Pichiomycetes</taxon>
        <taxon>Debaryomycetaceae</taxon>
        <taxon>Suhomyces</taxon>
    </lineage>
</organism>
<dbReference type="Proteomes" id="UP000094285">
    <property type="component" value="Unassembled WGS sequence"/>
</dbReference>
<gene>
    <name evidence="2" type="ORF">CANTADRAFT_6365</name>
</gene>